<dbReference type="Proteomes" id="UP000266272">
    <property type="component" value="Unassembled WGS sequence"/>
</dbReference>
<feature type="region of interest" description="Disordered" evidence="1">
    <location>
        <begin position="2016"/>
        <end position="2039"/>
    </location>
</feature>
<dbReference type="STRING" id="490622.A0A395NKF2"/>
<feature type="domain" description="USP" evidence="2">
    <location>
        <begin position="1643"/>
        <end position="1947"/>
    </location>
</feature>
<dbReference type="InterPro" id="IPR016024">
    <property type="entry name" value="ARM-type_fold"/>
</dbReference>
<dbReference type="PANTHER" id="PTHR24006:SF827">
    <property type="entry name" value="UBIQUITIN CARBOXYL-TERMINAL HYDROLASE 34"/>
    <property type="match status" value="1"/>
</dbReference>
<dbReference type="PANTHER" id="PTHR24006">
    <property type="entry name" value="UBIQUITIN CARBOXYL-TERMINAL HYDROLASE"/>
    <property type="match status" value="1"/>
</dbReference>
<keyword evidence="4" id="KW-1185">Reference proteome</keyword>
<accession>A0A395NKF2</accession>
<dbReference type="InterPro" id="IPR038765">
    <property type="entry name" value="Papain-like_cys_pep_sf"/>
</dbReference>
<dbReference type="GO" id="GO:0016579">
    <property type="term" value="P:protein deubiquitination"/>
    <property type="evidence" value="ECO:0007669"/>
    <property type="project" value="InterPro"/>
</dbReference>
<dbReference type="InterPro" id="IPR018200">
    <property type="entry name" value="USP_CS"/>
</dbReference>
<feature type="compositionally biased region" description="Polar residues" evidence="1">
    <location>
        <begin position="85"/>
        <end position="97"/>
    </location>
</feature>
<feature type="compositionally biased region" description="Polar residues" evidence="1">
    <location>
        <begin position="2016"/>
        <end position="2035"/>
    </location>
</feature>
<dbReference type="Pfam" id="PF12030">
    <property type="entry name" value="DUF3517"/>
    <property type="match status" value="1"/>
</dbReference>
<organism evidence="3 4">
    <name type="scientific">Trichoderma arundinaceum</name>
    <dbReference type="NCBI Taxonomy" id="490622"/>
    <lineage>
        <taxon>Eukaryota</taxon>
        <taxon>Fungi</taxon>
        <taxon>Dikarya</taxon>
        <taxon>Ascomycota</taxon>
        <taxon>Pezizomycotina</taxon>
        <taxon>Sordariomycetes</taxon>
        <taxon>Hypocreomycetidae</taxon>
        <taxon>Hypocreales</taxon>
        <taxon>Hypocreaceae</taxon>
        <taxon>Trichoderma</taxon>
    </lineage>
</organism>
<sequence length="2617" mass="293690">MDAVPAPSNSLEPKASPEPSSTRPNPFDDSDVSSRKRRRTSASGSGSPSASVETGVHPSDSGSSPFSAINVNLTALDSKMMVDQASEQPRTPPQNANSPTFSPEPPTSSRVTINLRSAPYSDSTTSPTALHPSTPSKIRRPTPEEDKVKKSVEEAEPDFVPNADGGLSIAQPSSAASPSPPVEVIALQDDDRVADDDAMAYDRSLLDNSILNRDTTIADPTTQFPYRELDDTLSETVSRLCQYISTQQSLDGGVFEQIRVWLNEFLSFAKHNNPRVVLDSLRVNRAFWLSLPGLIASVANRSPSPLTLPRSPALRAAVLDFCHTFIELTAQLIILDRYSIREWQSNLLPDPAGPPLLAPDYLQQFHLLIQRHDPLPESDFADFTSTAWGRLDSVAYFVGQLQTFDGGSIESLGDLATSLAGIIPAIPKLADTLGPVAQVLADCLHESSRAMRLDMQDSSSVQQQLRNSYDLWRSLSSLLDLVIEKHVGCLNGDGANLQIQALAEMLKLSMQCDHEDIIKLLEEYGTKYPDLSARQIVEAIAWEWKADVLVKLIRSSQMQLRVMAVTTMCTDLVSIWRRYGDPTGDHNNPFLNHLSRYLIQTDLVDYLLGPSSHPELILESANIIGFLVVTKMYRSAHTDRLWQGITESQDPRVAKAVAKMANSITNLFDYPGLLSLCEKFQALPMQNFNQATKSFWESVLNELILRCQKEQITLGFLPYNLCLRLLRESLRLTCTSPVPTAEIQSTTMQKFRALLAHGPDSQGRQELYFGCLKDVAAKSPTTLGSLCGLSLAIRPNTLEELNVLIDQHDLVSLVVEELEHAFQSGRNAGAPTALCAGPNQPRKDFITNIIRFRPDSISEDLGKTLWGLLVGPACPSDEERNSGWDLLKELSLGRTPDNPFLELCFSRYLPNLPPSCFCKGMLSFVKEQVSSAVNENFSDCALDDEAFLVQSGIEQLWRFILCSSDVESVNVGIKTMAVDVYLDSRAIAAYPFNRARQVLSSFIDRCLGQLNDAARKIKVSSDGTSSGEDEPMVIVATEEEVLEQERIFTRTLQLIRLFIEAHYKKPALSAPDFRPFVHQDSCEVEGELAKLKYQSFDDGQHTEVKPLHIGKLNTAASLISHLKLETGFDNYRVFYRGQQFLPTEEEICRSLEDLHVEEGLILVRREESGTSGSVRIKPGSSPLEIQILSRFPELWGYLGMEDGIAREIYSLLIQLPTDGHIIDLFESQTAVYTDFFPSGQPYKSLYVIRALSEYIQPARFAESDGETGKNYHGFSPVSYEDARATSYPLIVQAISDENFVDQIDPALQIELMRALMRNFVELLRDAWPLEELQIHDGAPFPYPSPSRLVDILSYASKSTQESSASLIDSTLTAILRLCQFHKAFMEGIASLRPFVDLLQRLTLLDTRPSVRENVVGLIKEAVDAEGRLIDLFLPVSSDGDDVAGSSYPMTQYLWSISSSFLSEAIRIPRQCHELFGGLDFLLYTASQVTPSGVDIPVFASHICELLLNHTSTETLDQPELQDFVADGLLSLLIRCLQIDPALSTSPALPEDLARTLFWKHLFPQSRTQLDQAVPKVLLRTDTRRNLYEAIFRLAKDSQARFSVLLQSLNSLVPYYAEDEDDPYLYDLPWGFDREKAIRSHGYVGLRNLSNTCYLNSLFTQLFMNTRFRRFILKFNVRDPIDSQQLLFHTQKLFGYMQESYRRFVDPAHLVGAIKTYEDTFLDIHNQMDVDEFYSLLFDRLESQSMTDDEKKKLRSIYGGQLVQQVKSKECEHVSERVEPFSSIQCDINGKRTLQESLQAYVRGEVMEGDHLIFHLKRFDFNLRSLQRSKINDYFSFPSTIDMRPYTIDYLKDPTAGAGQEDLFELVGILVHSGTAESGHYYSYIRERASTAERPRWVEFNDDTVTPWDPRQMENHTFGGPSQQTTFSVNTTGYDKSYSAYMLFYQRSSSLLAEQQAVSSTEEITPPIQVEADPLLREHILSENTIILRRHCLFDPSHIPFVQYCFAHAKLLASEASPSPGHQQLQDSSHNPSGTPSHELKNLSMDMALSHLDQVVTRVEDTPDFDTFSENIKTAVDECGDCAFSFYDYFNMRHAAFRALVQRNPDANIRSFVGRTMVAALRSIAAEAPQIYDLSSPTATPTAEQESGNETASDSPAHGPLSPRTFVLEEFMILIDHLWRHFHFHLRSWDEVFGMMLEFAKLGPREVAHLLANDYLLKVLRIITADSIMDLPPNYARMLHNIVRRVNSRPPSYVAILALIDYLLSQLESSLGAHSIVDSARERLNYNEALFPWTSDEVYLVHNHPERQLASFFVEKLLGIDQARAITHSILGRLTSVAAQMDLRIFNSLRRKIQGDTTMQPLDPFLRAAGRYLESSNSPGHCRSLIRHIAAQAKSLQHTEGIAFLEFFGAALSLKRPDVETARAIETCSLETLPDWVPHLLVYGDGGVRYDTERFLEGELFSPAADNDGQGATRPERRDVIQRLGMACLLYLRDTHVRRRTQIGRDTATAIMQVVNKCSSYYDGDPDPSDDRGTEFRNLQIGTYMLLHCSQKGGVMTMYMYADAMNPEVINSLRRIVVDEVEDDGSDWEGSCISSDPLDCQPDLGVQQISDPDDANAM</sequence>
<feature type="compositionally biased region" description="Polar residues" evidence="1">
    <location>
        <begin position="60"/>
        <end position="75"/>
    </location>
</feature>
<feature type="region of interest" description="Disordered" evidence="1">
    <location>
        <begin position="1"/>
        <end position="181"/>
    </location>
</feature>
<dbReference type="SUPFAM" id="SSF54001">
    <property type="entry name" value="Cysteine proteinases"/>
    <property type="match status" value="1"/>
</dbReference>
<feature type="compositionally biased region" description="Low complexity" evidence="1">
    <location>
        <begin position="41"/>
        <end position="51"/>
    </location>
</feature>
<evidence type="ECO:0000313" key="4">
    <source>
        <dbReference type="Proteomes" id="UP000266272"/>
    </source>
</evidence>
<reference evidence="3 4" key="1">
    <citation type="journal article" date="2018" name="PLoS Pathog.">
        <title>Evolution of structural diversity of trichothecenes, a family of toxins produced by plant pathogenic and entomopathogenic fungi.</title>
        <authorList>
            <person name="Proctor R.H."/>
            <person name="McCormick S.P."/>
            <person name="Kim H.S."/>
            <person name="Cardoza R.E."/>
            <person name="Stanley A.M."/>
            <person name="Lindo L."/>
            <person name="Kelly A."/>
            <person name="Brown D.W."/>
            <person name="Lee T."/>
            <person name="Vaughan M.M."/>
            <person name="Alexander N.J."/>
            <person name="Busman M."/>
            <person name="Gutierrez S."/>
        </authorList>
    </citation>
    <scope>NUCLEOTIDE SEQUENCE [LARGE SCALE GENOMIC DNA]</scope>
    <source>
        <strain evidence="3 4">IBT 40837</strain>
    </source>
</reference>
<dbReference type="Gene3D" id="3.90.70.10">
    <property type="entry name" value="Cysteine proteinases"/>
    <property type="match status" value="1"/>
</dbReference>
<feature type="compositionally biased region" description="Basic and acidic residues" evidence="1">
    <location>
        <begin position="141"/>
        <end position="153"/>
    </location>
</feature>
<name>A0A395NKF2_TRIAR</name>
<evidence type="ECO:0000313" key="3">
    <source>
        <dbReference type="EMBL" id="RFU76361.1"/>
    </source>
</evidence>
<comment type="caution">
    <text evidence="3">The sequence shown here is derived from an EMBL/GenBank/DDBJ whole genome shotgun (WGS) entry which is preliminary data.</text>
</comment>
<dbReference type="GO" id="GO:0005634">
    <property type="term" value="C:nucleus"/>
    <property type="evidence" value="ECO:0007669"/>
    <property type="project" value="TreeGrafter"/>
</dbReference>
<dbReference type="Pfam" id="PF00443">
    <property type="entry name" value="UCH"/>
    <property type="match status" value="1"/>
</dbReference>
<protein>
    <recommendedName>
        <fullName evidence="2">USP domain-containing protein</fullName>
    </recommendedName>
</protein>
<feature type="region of interest" description="Disordered" evidence="1">
    <location>
        <begin position="2134"/>
        <end position="2159"/>
    </location>
</feature>
<dbReference type="GO" id="GO:0005829">
    <property type="term" value="C:cytosol"/>
    <property type="evidence" value="ECO:0007669"/>
    <property type="project" value="TreeGrafter"/>
</dbReference>
<proteinExistence type="predicted"/>
<evidence type="ECO:0000256" key="1">
    <source>
        <dbReference type="SAM" id="MobiDB-lite"/>
    </source>
</evidence>
<dbReference type="InterPro" id="IPR050164">
    <property type="entry name" value="Peptidase_C19"/>
</dbReference>
<dbReference type="PROSITE" id="PS00973">
    <property type="entry name" value="USP_2"/>
    <property type="match status" value="1"/>
</dbReference>
<dbReference type="OrthoDB" id="420187at2759"/>
<dbReference type="PROSITE" id="PS50235">
    <property type="entry name" value="USP_3"/>
    <property type="match status" value="1"/>
</dbReference>
<dbReference type="EMBL" id="PXOA01000355">
    <property type="protein sequence ID" value="RFU76361.1"/>
    <property type="molecule type" value="Genomic_DNA"/>
</dbReference>
<dbReference type="InterPro" id="IPR021905">
    <property type="entry name" value="DUF3517"/>
</dbReference>
<dbReference type="GO" id="GO:0004843">
    <property type="term" value="F:cysteine-type deubiquitinase activity"/>
    <property type="evidence" value="ECO:0007669"/>
    <property type="project" value="InterPro"/>
</dbReference>
<gene>
    <name evidence="3" type="ORF">TARUN_5887</name>
</gene>
<dbReference type="InterPro" id="IPR001394">
    <property type="entry name" value="Peptidase_C19_UCH"/>
</dbReference>
<dbReference type="InterPro" id="IPR028889">
    <property type="entry name" value="USP"/>
</dbReference>
<feature type="compositionally biased region" description="Polar residues" evidence="1">
    <location>
        <begin position="110"/>
        <end position="136"/>
    </location>
</feature>
<evidence type="ECO:0000259" key="2">
    <source>
        <dbReference type="PROSITE" id="PS50235"/>
    </source>
</evidence>
<dbReference type="SUPFAM" id="SSF48371">
    <property type="entry name" value="ARM repeat"/>
    <property type="match status" value="1"/>
</dbReference>
<feature type="compositionally biased region" description="Polar residues" evidence="1">
    <location>
        <begin position="2134"/>
        <end position="2153"/>
    </location>
</feature>